<keyword evidence="3" id="KW-1185">Reference proteome</keyword>
<proteinExistence type="predicted"/>
<evidence type="ECO:0000313" key="2">
    <source>
        <dbReference type="EMBL" id="ETO08230.1"/>
    </source>
</evidence>
<comment type="caution">
    <text evidence="2">The sequence shown here is derived from an EMBL/GenBank/DDBJ whole genome shotgun (WGS) entry which is preliminary data.</text>
</comment>
<feature type="transmembrane region" description="Helical" evidence="1">
    <location>
        <begin position="64"/>
        <end position="84"/>
    </location>
</feature>
<evidence type="ECO:0008006" key="4">
    <source>
        <dbReference type="Google" id="ProtNLM"/>
    </source>
</evidence>
<evidence type="ECO:0000313" key="3">
    <source>
        <dbReference type="Proteomes" id="UP000023152"/>
    </source>
</evidence>
<sequence length="236" mass="27562">MDARNQIFLKKEVDGNMNKVNKNNVWQTLQTIEKKRKLITIDCVFCYSQLRIEAFICSLWRCRIIIFPFFFFFAFWFVGGVVFVKVYVLEMEKQGGGGKKIIINETACTTYLVIHFKTNSPFNMTYFETHFEEFGENFYTNVVNESACDIDYIGFPQLYYINSRYAIFKSTSGISNFSFGITLDCTWSQCCTTSFLTTFVYDKAFFAYVSKSMQQEENWNSFSVAPGSKTQSQYAY</sequence>
<accession>X6M5C1</accession>
<feature type="non-terminal residue" evidence="2">
    <location>
        <position position="236"/>
    </location>
</feature>
<keyword evidence="1" id="KW-0812">Transmembrane</keyword>
<reference evidence="2 3" key="1">
    <citation type="journal article" date="2013" name="Curr. Biol.">
        <title>The Genome of the Foraminiferan Reticulomyxa filosa.</title>
        <authorList>
            <person name="Glockner G."/>
            <person name="Hulsmann N."/>
            <person name="Schleicher M."/>
            <person name="Noegel A.A."/>
            <person name="Eichinger L."/>
            <person name="Gallinger C."/>
            <person name="Pawlowski J."/>
            <person name="Sierra R."/>
            <person name="Euteneuer U."/>
            <person name="Pillet L."/>
            <person name="Moustafa A."/>
            <person name="Platzer M."/>
            <person name="Groth M."/>
            <person name="Szafranski K."/>
            <person name="Schliwa M."/>
        </authorList>
    </citation>
    <scope>NUCLEOTIDE SEQUENCE [LARGE SCALE GENOMIC DNA]</scope>
</reference>
<dbReference type="EMBL" id="ASPP01025245">
    <property type="protein sequence ID" value="ETO08230.1"/>
    <property type="molecule type" value="Genomic_DNA"/>
</dbReference>
<dbReference type="AlphaFoldDB" id="X6M5C1"/>
<dbReference type="Proteomes" id="UP000023152">
    <property type="component" value="Unassembled WGS sequence"/>
</dbReference>
<evidence type="ECO:0000256" key="1">
    <source>
        <dbReference type="SAM" id="Phobius"/>
    </source>
</evidence>
<name>X6M5C1_RETFI</name>
<keyword evidence="1" id="KW-0472">Membrane</keyword>
<gene>
    <name evidence="2" type="ORF">RFI_29157</name>
</gene>
<protein>
    <recommendedName>
        <fullName evidence="4">Transmembrane protein</fullName>
    </recommendedName>
</protein>
<organism evidence="2 3">
    <name type="scientific">Reticulomyxa filosa</name>
    <dbReference type="NCBI Taxonomy" id="46433"/>
    <lineage>
        <taxon>Eukaryota</taxon>
        <taxon>Sar</taxon>
        <taxon>Rhizaria</taxon>
        <taxon>Retaria</taxon>
        <taxon>Foraminifera</taxon>
        <taxon>Monothalamids</taxon>
        <taxon>Reticulomyxidae</taxon>
        <taxon>Reticulomyxa</taxon>
    </lineage>
</organism>
<keyword evidence="1" id="KW-1133">Transmembrane helix</keyword>